<sequence length="184" mass="19799">METPRPSKPASHTAPSSPAAESQPSSSAFLSDTTPEVPVSPSTSLPRSDEGFTDPDSMLQALLTAHDDLRTWLDHTGFFDPDHRRTILAYVRQLKGLEAEKAKVLLKIRDSKPADNTPLDANAVSSVSPAPAPAQLQDAPTASSPPTLHARHTPTGPSLKHVPLRIGPRKGRLLHVFTPMSKKE</sequence>
<accession>A0ABQ0CS24</accession>
<feature type="compositionally biased region" description="Low complexity" evidence="1">
    <location>
        <begin position="123"/>
        <end position="142"/>
    </location>
</feature>
<evidence type="ECO:0000256" key="1">
    <source>
        <dbReference type="SAM" id="MobiDB-lite"/>
    </source>
</evidence>
<name>A0ABQ0CS24_9HYPO</name>
<proteinExistence type="predicted"/>
<dbReference type="EMBL" id="BAAFGZ010000170">
    <property type="protein sequence ID" value="GAB0136102.1"/>
    <property type="molecule type" value="Genomic_DNA"/>
</dbReference>
<keyword evidence="3" id="KW-1185">Reference proteome</keyword>
<protein>
    <submittedName>
        <fullName evidence="2">Uncharacterized protein</fullName>
    </submittedName>
</protein>
<reference evidence="3" key="1">
    <citation type="submission" date="2024-06" db="EMBL/GenBank/DDBJ databases">
        <title>Draft Genome Sequences of Epichloe bromicola Strains Isolated from Elymus ciliaris.</title>
        <authorList>
            <consortium name="Epichloe bromicola genome sequencing consortium"/>
            <person name="Miura A."/>
            <person name="Imano S."/>
            <person name="Ashida A."/>
            <person name="Sato I."/>
            <person name="Chiba S."/>
            <person name="Tanaka A."/>
            <person name="Camagna M."/>
            <person name="Takemoto D."/>
        </authorList>
    </citation>
    <scope>NUCLEOTIDE SEQUENCE [LARGE SCALE GENOMIC DNA]</scope>
    <source>
        <strain evidence="3">DP</strain>
    </source>
</reference>
<feature type="compositionally biased region" description="Low complexity" evidence="1">
    <location>
        <begin position="8"/>
        <end position="28"/>
    </location>
</feature>
<comment type="caution">
    <text evidence="2">The sequence shown here is derived from an EMBL/GenBank/DDBJ whole genome shotgun (WGS) entry which is preliminary data.</text>
</comment>
<feature type="region of interest" description="Disordered" evidence="1">
    <location>
        <begin position="112"/>
        <end position="164"/>
    </location>
</feature>
<organism evidence="2 3">
    <name type="scientific">Epichloe bromicola</name>
    <dbReference type="NCBI Taxonomy" id="79588"/>
    <lineage>
        <taxon>Eukaryota</taxon>
        <taxon>Fungi</taxon>
        <taxon>Dikarya</taxon>
        <taxon>Ascomycota</taxon>
        <taxon>Pezizomycotina</taxon>
        <taxon>Sordariomycetes</taxon>
        <taxon>Hypocreomycetidae</taxon>
        <taxon>Hypocreales</taxon>
        <taxon>Clavicipitaceae</taxon>
        <taxon>Epichloe</taxon>
    </lineage>
</organism>
<dbReference type="Proteomes" id="UP001562357">
    <property type="component" value="Unassembled WGS sequence"/>
</dbReference>
<evidence type="ECO:0000313" key="2">
    <source>
        <dbReference type="EMBL" id="GAB0136102.1"/>
    </source>
</evidence>
<gene>
    <name evidence="2" type="primary">g4419</name>
    <name evidence="2" type="ORF">EsDP_00004419</name>
</gene>
<feature type="region of interest" description="Disordered" evidence="1">
    <location>
        <begin position="1"/>
        <end position="55"/>
    </location>
</feature>
<evidence type="ECO:0000313" key="3">
    <source>
        <dbReference type="Proteomes" id="UP001562357"/>
    </source>
</evidence>
<feature type="compositionally biased region" description="Polar residues" evidence="1">
    <location>
        <begin position="29"/>
        <end position="46"/>
    </location>
</feature>